<evidence type="ECO:0000313" key="1">
    <source>
        <dbReference type="EMBL" id="PWK79124.1"/>
    </source>
</evidence>
<dbReference type="RefSeq" id="WP_109607344.1">
    <property type="nucleotide sequence ID" value="NZ_QGHA01000002.1"/>
</dbReference>
<protein>
    <submittedName>
        <fullName evidence="1">Uncharacterized protein</fullName>
    </submittedName>
</protein>
<comment type="caution">
    <text evidence="1">The sequence shown here is derived from an EMBL/GenBank/DDBJ whole genome shotgun (WGS) entry which is preliminary data.</text>
</comment>
<name>A0A316HD92_9SPHI</name>
<proteinExistence type="predicted"/>
<accession>A0A316HD92</accession>
<dbReference type="EMBL" id="QGHA01000002">
    <property type="protein sequence ID" value="PWK79124.1"/>
    <property type="molecule type" value="Genomic_DNA"/>
</dbReference>
<keyword evidence="2" id="KW-1185">Reference proteome</keyword>
<sequence length="98" mass="11352">METPFYISFSLKTPTGYDVICEFAIGDNREIAYALFDSLHGEEQYKENDLLHINLIETVEALPVKISSKCCNLEELGCNTKIIVRELFRQKNLKNYEE</sequence>
<reference evidence="1 2" key="1">
    <citation type="submission" date="2018-05" db="EMBL/GenBank/DDBJ databases">
        <title>Genomic Encyclopedia of Archaeal and Bacterial Type Strains, Phase II (KMG-II): from individual species to whole genera.</title>
        <authorList>
            <person name="Goeker M."/>
        </authorList>
    </citation>
    <scope>NUCLEOTIDE SEQUENCE [LARGE SCALE GENOMIC DNA]</scope>
    <source>
        <strain evidence="1 2">DSM 19975</strain>
    </source>
</reference>
<dbReference type="AlphaFoldDB" id="A0A316HD92"/>
<organism evidence="1 2">
    <name type="scientific">Mucilaginibacter oryzae</name>
    <dbReference type="NCBI Taxonomy" id="468058"/>
    <lineage>
        <taxon>Bacteria</taxon>
        <taxon>Pseudomonadati</taxon>
        <taxon>Bacteroidota</taxon>
        <taxon>Sphingobacteriia</taxon>
        <taxon>Sphingobacteriales</taxon>
        <taxon>Sphingobacteriaceae</taxon>
        <taxon>Mucilaginibacter</taxon>
    </lineage>
</organism>
<dbReference type="Proteomes" id="UP000245678">
    <property type="component" value="Unassembled WGS sequence"/>
</dbReference>
<gene>
    <name evidence="1" type="ORF">LX99_01580</name>
</gene>
<evidence type="ECO:0000313" key="2">
    <source>
        <dbReference type="Proteomes" id="UP000245678"/>
    </source>
</evidence>